<dbReference type="Proteomes" id="UP001652626">
    <property type="component" value="Chromosome 3"/>
</dbReference>
<dbReference type="SUPFAM" id="SSF56994">
    <property type="entry name" value="Insulin-like"/>
    <property type="match status" value="1"/>
</dbReference>
<dbReference type="RefSeq" id="XP_026491414.1">
    <property type="nucleotide sequence ID" value="XM_026635629.2"/>
</dbReference>
<sequence length="122" mass="13901">MNLKKSTTLIYFVMMASMCCGHIGGGQRSFQDVTPQVYCGRVLAKALAYLCYDEPLNEKRTETGTMYNSILAPYYKEQENQIGWPWLAHHKARSMGMPRSKRLVVNECCDKACNLSELLSYC</sequence>
<organism evidence="9 10">
    <name type="scientific">Vanessa tameamea</name>
    <name type="common">Kamehameha butterfly</name>
    <dbReference type="NCBI Taxonomy" id="334116"/>
    <lineage>
        <taxon>Eukaryota</taxon>
        <taxon>Metazoa</taxon>
        <taxon>Ecdysozoa</taxon>
        <taxon>Arthropoda</taxon>
        <taxon>Hexapoda</taxon>
        <taxon>Insecta</taxon>
        <taxon>Pterygota</taxon>
        <taxon>Neoptera</taxon>
        <taxon>Endopterygota</taxon>
        <taxon>Lepidoptera</taxon>
        <taxon>Glossata</taxon>
        <taxon>Ditrysia</taxon>
        <taxon>Papilionoidea</taxon>
        <taxon>Nymphalidae</taxon>
        <taxon>Nymphalinae</taxon>
        <taxon>Vanessa</taxon>
    </lineage>
</organism>
<gene>
    <name evidence="10" type="primary">LOC113397330</name>
</gene>
<keyword evidence="6" id="KW-0964">Secreted</keyword>
<evidence type="ECO:0000259" key="8">
    <source>
        <dbReference type="SMART" id="SM00078"/>
    </source>
</evidence>
<evidence type="ECO:0000256" key="3">
    <source>
        <dbReference type="ARBA" id="ARBA00022685"/>
    </source>
</evidence>
<dbReference type="Pfam" id="PF00049">
    <property type="entry name" value="Insulin"/>
    <property type="match status" value="1"/>
</dbReference>
<evidence type="ECO:0000256" key="7">
    <source>
        <dbReference type="SAM" id="SignalP"/>
    </source>
</evidence>
<dbReference type="PRINTS" id="PR00276">
    <property type="entry name" value="INSULINFAMLY"/>
</dbReference>
<reference evidence="10" key="2">
    <citation type="submission" date="2025-08" db="UniProtKB">
        <authorList>
            <consortium name="RefSeq"/>
        </authorList>
    </citation>
    <scope>IDENTIFICATION</scope>
    <source>
        <tissue evidence="10">Whole body</tissue>
    </source>
</reference>
<keyword evidence="9" id="KW-1185">Reference proteome</keyword>
<dbReference type="GO" id="GO:0005179">
    <property type="term" value="F:hormone activity"/>
    <property type="evidence" value="ECO:0007669"/>
    <property type="project" value="InterPro"/>
</dbReference>
<dbReference type="OMA" id="ECCDKAC"/>
<dbReference type="GO" id="GO:0005576">
    <property type="term" value="C:extracellular region"/>
    <property type="evidence" value="ECO:0007669"/>
    <property type="project" value="UniProtKB-SubCell"/>
</dbReference>
<evidence type="ECO:0000256" key="1">
    <source>
        <dbReference type="ARBA" id="ARBA00009034"/>
    </source>
</evidence>
<dbReference type="InterPro" id="IPR016179">
    <property type="entry name" value="Insulin-like"/>
</dbReference>
<dbReference type="InterPro" id="IPR022353">
    <property type="entry name" value="Insulin_CS"/>
</dbReference>
<feature type="signal peptide" evidence="7">
    <location>
        <begin position="1"/>
        <end position="21"/>
    </location>
</feature>
<dbReference type="PROSITE" id="PS00262">
    <property type="entry name" value="INSULIN"/>
    <property type="match status" value="1"/>
</dbReference>
<keyword evidence="5" id="KW-1015">Disulfide bond</keyword>
<dbReference type="InterPro" id="IPR022352">
    <property type="entry name" value="Ins/IGF/rlx"/>
</dbReference>
<evidence type="ECO:0000256" key="4">
    <source>
        <dbReference type="ARBA" id="ARBA00022729"/>
    </source>
</evidence>
<proteinExistence type="inferred from homology"/>
<dbReference type="SMART" id="SM00078">
    <property type="entry name" value="IlGF"/>
    <property type="match status" value="1"/>
</dbReference>
<dbReference type="Gene3D" id="1.10.100.10">
    <property type="entry name" value="Insulin-like"/>
    <property type="match status" value="1"/>
</dbReference>
<accession>A0A8B8I2W7</accession>
<dbReference type="InterPro" id="IPR036438">
    <property type="entry name" value="Insulin-like_sf"/>
</dbReference>
<dbReference type="PANTHER" id="PTHR13647">
    <property type="entry name" value="INSULIN-LIKE PEPTIDE 2-RELATED"/>
    <property type="match status" value="1"/>
</dbReference>
<keyword evidence="3" id="KW-0165">Cleavage on pair of basic residues</keyword>
<protein>
    <submittedName>
        <fullName evidence="10">Insulin-related peptide 4-like</fullName>
    </submittedName>
</protein>
<evidence type="ECO:0000313" key="9">
    <source>
        <dbReference type="Proteomes" id="UP001652626"/>
    </source>
</evidence>
<name>A0A8B8I2W7_VANTA</name>
<dbReference type="GeneID" id="113397330"/>
<comment type="subunit">
    <text evidence="2">Heterodimer of a B chain and an A chain linked by two disulfide bonds.</text>
</comment>
<evidence type="ECO:0000313" key="10">
    <source>
        <dbReference type="RefSeq" id="XP_026491414.1"/>
    </source>
</evidence>
<feature type="domain" description="Insulin-like" evidence="8">
    <location>
        <begin position="36"/>
        <end position="122"/>
    </location>
</feature>
<comment type="similarity">
    <text evidence="1 6">Belongs to the insulin family.</text>
</comment>
<keyword evidence="4 7" id="KW-0732">Signal</keyword>
<feature type="chain" id="PRO_5034698628" evidence="7">
    <location>
        <begin position="22"/>
        <end position="122"/>
    </location>
</feature>
<dbReference type="OrthoDB" id="6330326at2759"/>
<reference evidence="9" key="1">
    <citation type="submission" date="2025-05" db="UniProtKB">
        <authorList>
            <consortium name="RefSeq"/>
        </authorList>
    </citation>
    <scope>NUCLEOTIDE SEQUENCE [LARGE SCALE GENOMIC DNA]</scope>
</reference>
<comment type="subcellular location">
    <subcellularLocation>
        <location evidence="6">Secreted</location>
    </subcellularLocation>
</comment>
<dbReference type="AlphaFoldDB" id="A0A8B8I2W7"/>
<dbReference type="PANTHER" id="PTHR13647:SF4">
    <property type="entry name" value="INSULIN-LIKE PEPTIDE 1-RELATED"/>
    <property type="match status" value="1"/>
</dbReference>
<evidence type="ECO:0000256" key="5">
    <source>
        <dbReference type="ARBA" id="ARBA00023157"/>
    </source>
</evidence>
<evidence type="ECO:0000256" key="6">
    <source>
        <dbReference type="RuleBase" id="RU000406"/>
    </source>
</evidence>
<evidence type="ECO:0000256" key="2">
    <source>
        <dbReference type="ARBA" id="ARBA00011207"/>
    </source>
</evidence>